<feature type="region of interest" description="Disordered" evidence="1">
    <location>
        <begin position="1"/>
        <end position="37"/>
    </location>
</feature>
<evidence type="ECO:0000313" key="3">
    <source>
        <dbReference type="Proteomes" id="UP000007148"/>
    </source>
</evidence>
<dbReference type="EMBL" id="CAFZ01000464">
    <property type="protein sequence ID" value="CCA75520.1"/>
    <property type="molecule type" value="Genomic_DNA"/>
</dbReference>
<proteinExistence type="predicted"/>
<feature type="compositionally biased region" description="Basic residues" evidence="1">
    <location>
        <begin position="280"/>
        <end position="289"/>
    </location>
</feature>
<gene>
    <name evidence="2" type="ORF">PIIN_09503</name>
</gene>
<reference evidence="2 3" key="1">
    <citation type="journal article" date="2011" name="PLoS Pathog.">
        <title>Endophytic Life Strategies Decoded by Genome and Transcriptome Analyses of the Mutualistic Root Symbiont Piriformospora indica.</title>
        <authorList>
            <person name="Zuccaro A."/>
            <person name="Lahrmann U."/>
            <person name="Guldener U."/>
            <person name="Langen G."/>
            <person name="Pfiffi S."/>
            <person name="Biedenkopf D."/>
            <person name="Wong P."/>
            <person name="Samans B."/>
            <person name="Grimm C."/>
            <person name="Basiewicz M."/>
            <person name="Murat C."/>
            <person name="Martin F."/>
            <person name="Kogel K.H."/>
        </authorList>
    </citation>
    <scope>NUCLEOTIDE SEQUENCE [LARGE SCALE GENOMIC DNA]</scope>
    <source>
        <strain evidence="2 3">DSM 11827</strain>
    </source>
</reference>
<accession>G4TW27</accession>
<feature type="compositionally biased region" description="Polar residues" evidence="1">
    <location>
        <begin position="15"/>
        <end position="24"/>
    </location>
</feature>
<evidence type="ECO:0000313" key="2">
    <source>
        <dbReference type="EMBL" id="CCA75520.1"/>
    </source>
</evidence>
<name>G4TW27_SERID</name>
<dbReference type="Proteomes" id="UP000007148">
    <property type="component" value="Unassembled WGS sequence"/>
</dbReference>
<sequence length="401" mass="44122">MPALRTTRSSARTSPSNHPLSTPQPLKPRKGASDPSASLRKLTFVPQEKVAAIVAAIQSCDGGLSKNQLAQISNFHGITQRAIAALARDNALADGPSAAVTTRFPRPNRTSSSVTDGHSLPGPSERARSQNRLGGKKAAHLPQNRQCPRPSSISEALEQYERRSQGLGELVAENTGPVKQAKRGAMKTTIEEWYKQNGCSPDHVAVSNFLREQCITLQAYSGYVRRYGDIWRSEYSLEQTIREVEGEGRGRRGRIISRNAQKALEGRLVSSQASTLGPTRKTKPRHKVTKPYLGLPKEPKVLKKEKQSASSSMAESVEGIVLGKRTNGVARAKKVHTTSHIMAHATMLNASNQGNSMEEEQHQAQWKKKIEDMYYKEAVVVGLIANTLSAKEIRYWPELNF</sequence>
<comment type="caution">
    <text evidence="2">The sequence shown here is derived from an EMBL/GenBank/DDBJ whole genome shotgun (WGS) entry which is preliminary data.</text>
</comment>
<dbReference type="HOGENOM" id="CLU_687193_0_0_1"/>
<feature type="region of interest" description="Disordered" evidence="1">
    <location>
        <begin position="269"/>
        <end position="292"/>
    </location>
</feature>
<dbReference type="InParanoid" id="G4TW27"/>
<feature type="compositionally biased region" description="Low complexity" evidence="1">
    <location>
        <begin position="1"/>
        <end position="14"/>
    </location>
</feature>
<dbReference type="AlphaFoldDB" id="G4TW27"/>
<protein>
    <submittedName>
        <fullName evidence="2">Uncharacterized protein</fullName>
    </submittedName>
</protein>
<evidence type="ECO:0000256" key="1">
    <source>
        <dbReference type="SAM" id="MobiDB-lite"/>
    </source>
</evidence>
<feature type="region of interest" description="Disordered" evidence="1">
    <location>
        <begin position="95"/>
        <end position="151"/>
    </location>
</feature>
<organism evidence="2 3">
    <name type="scientific">Serendipita indica (strain DSM 11827)</name>
    <name type="common">Root endophyte fungus</name>
    <name type="synonym">Piriformospora indica</name>
    <dbReference type="NCBI Taxonomy" id="1109443"/>
    <lineage>
        <taxon>Eukaryota</taxon>
        <taxon>Fungi</taxon>
        <taxon>Dikarya</taxon>
        <taxon>Basidiomycota</taxon>
        <taxon>Agaricomycotina</taxon>
        <taxon>Agaricomycetes</taxon>
        <taxon>Sebacinales</taxon>
        <taxon>Serendipitaceae</taxon>
        <taxon>Serendipita</taxon>
    </lineage>
</organism>
<keyword evidence="3" id="KW-1185">Reference proteome</keyword>